<evidence type="ECO:0000256" key="1">
    <source>
        <dbReference type="SAM" id="MobiDB-lite"/>
    </source>
</evidence>
<dbReference type="Proteomes" id="UP001295444">
    <property type="component" value="Chromosome 04"/>
</dbReference>
<evidence type="ECO:0000313" key="3">
    <source>
        <dbReference type="Proteomes" id="UP001295444"/>
    </source>
</evidence>
<name>A0AAD1RWI9_PELCU</name>
<accession>A0AAD1RWI9</accession>
<organism evidence="2 3">
    <name type="scientific">Pelobates cultripes</name>
    <name type="common">Western spadefoot toad</name>
    <dbReference type="NCBI Taxonomy" id="61616"/>
    <lineage>
        <taxon>Eukaryota</taxon>
        <taxon>Metazoa</taxon>
        <taxon>Chordata</taxon>
        <taxon>Craniata</taxon>
        <taxon>Vertebrata</taxon>
        <taxon>Euteleostomi</taxon>
        <taxon>Amphibia</taxon>
        <taxon>Batrachia</taxon>
        <taxon>Anura</taxon>
        <taxon>Pelobatoidea</taxon>
        <taxon>Pelobatidae</taxon>
        <taxon>Pelobates</taxon>
    </lineage>
</organism>
<gene>
    <name evidence="2" type="ORF">PECUL_23A017161</name>
</gene>
<reference evidence="2" key="1">
    <citation type="submission" date="2022-03" db="EMBL/GenBank/DDBJ databases">
        <authorList>
            <person name="Alioto T."/>
            <person name="Alioto T."/>
            <person name="Gomez Garrido J."/>
        </authorList>
    </citation>
    <scope>NUCLEOTIDE SEQUENCE</scope>
</reference>
<dbReference type="EMBL" id="OW240915">
    <property type="protein sequence ID" value="CAH2282909.1"/>
    <property type="molecule type" value="Genomic_DNA"/>
</dbReference>
<sequence>MGRKSQKPAPAAAASNHYIGHMLASTPHTREPLSPWRETTTDPVVDKVPGNEAPATPETEPTVTKRDIHDLLAHFQDMFFAEMQAITERLRASEEDAADMKQNMATQGESIKQRLTAYLLLLPEGTGHCHLNMTWTV</sequence>
<evidence type="ECO:0000313" key="2">
    <source>
        <dbReference type="EMBL" id="CAH2282909.1"/>
    </source>
</evidence>
<feature type="region of interest" description="Disordered" evidence="1">
    <location>
        <begin position="1"/>
        <end position="63"/>
    </location>
</feature>
<proteinExistence type="predicted"/>
<keyword evidence="3" id="KW-1185">Reference proteome</keyword>
<feature type="compositionally biased region" description="Low complexity" evidence="1">
    <location>
        <begin position="52"/>
        <end position="62"/>
    </location>
</feature>
<dbReference type="AlphaFoldDB" id="A0AAD1RWI9"/>
<protein>
    <submittedName>
        <fullName evidence="2">Uncharacterized protein</fullName>
    </submittedName>
</protein>